<organism evidence="1">
    <name type="scientific">Oikopleura dioica</name>
    <name type="common">Tunicate</name>
    <dbReference type="NCBI Taxonomy" id="34765"/>
    <lineage>
        <taxon>Eukaryota</taxon>
        <taxon>Metazoa</taxon>
        <taxon>Chordata</taxon>
        <taxon>Tunicata</taxon>
        <taxon>Appendicularia</taxon>
        <taxon>Copelata</taxon>
        <taxon>Oikopleuridae</taxon>
        <taxon>Oikopleura</taxon>
    </lineage>
</organism>
<sequence length="102" mass="11376">MDVEIFIAVQKKKAGALLRLSPSNTITPLQEYSFPEAPEKAVCHKSSALIQFPTFYKLLDLNSKILTPILEVSEKEAPIETELKIDFISYSYLLTSAGKVTN</sequence>
<accession>E4XSW7</accession>
<dbReference type="AlphaFoldDB" id="E4XSW7"/>
<name>E4XSW7_OIKDI</name>
<dbReference type="OrthoDB" id="10471503at2759"/>
<dbReference type="EMBL" id="FN653141">
    <property type="protein sequence ID" value="CBY12829.1"/>
    <property type="molecule type" value="Genomic_DNA"/>
</dbReference>
<proteinExistence type="predicted"/>
<evidence type="ECO:0000313" key="1">
    <source>
        <dbReference type="EMBL" id="CBY12829.1"/>
    </source>
</evidence>
<dbReference type="Proteomes" id="UP000001307">
    <property type="component" value="Unassembled WGS sequence"/>
</dbReference>
<evidence type="ECO:0000313" key="2">
    <source>
        <dbReference type="Proteomes" id="UP000001307"/>
    </source>
</evidence>
<reference evidence="1" key="1">
    <citation type="journal article" date="2010" name="Science">
        <title>Plasticity of animal genome architecture unmasked by rapid evolution of a pelagic tunicate.</title>
        <authorList>
            <person name="Denoeud F."/>
            <person name="Henriet S."/>
            <person name="Mungpakdee S."/>
            <person name="Aury J.M."/>
            <person name="Da Silva C."/>
            <person name="Brinkmann H."/>
            <person name="Mikhaleva J."/>
            <person name="Olsen L.C."/>
            <person name="Jubin C."/>
            <person name="Canestro C."/>
            <person name="Bouquet J.M."/>
            <person name="Danks G."/>
            <person name="Poulain J."/>
            <person name="Campsteijn C."/>
            <person name="Adamski M."/>
            <person name="Cross I."/>
            <person name="Yadetie F."/>
            <person name="Muffato M."/>
            <person name="Louis A."/>
            <person name="Butcher S."/>
            <person name="Tsagkogeorga G."/>
            <person name="Konrad A."/>
            <person name="Singh S."/>
            <person name="Jensen M.F."/>
            <person name="Cong E.H."/>
            <person name="Eikeseth-Otteraa H."/>
            <person name="Noel B."/>
            <person name="Anthouard V."/>
            <person name="Porcel B.M."/>
            <person name="Kachouri-Lafond R."/>
            <person name="Nishino A."/>
            <person name="Ugolini M."/>
            <person name="Chourrout P."/>
            <person name="Nishida H."/>
            <person name="Aasland R."/>
            <person name="Huzurbazar S."/>
            <person name="Westhof E."/>
            <person name="Delsuc F."/>
            <person name="Lehrach H."/>
            <person name="Reinhardt R."/>
            <person name="Weissenbach J."/>
            <person name="Roy S.W."/>
            <person name="Artiguenave F."/>
            <person name="Postlethwait J.H."/>
            <person name="Manak J.R."/>
            <person name="Thompson E.M."/>
            <person name="Jaillon O."/>
            <person name="Du Pasquier L."/>
            <person name="Boudinot P."/>
            <person name="Liberles D.A."/>
            <person name="Volff J.N."/>
            <person name="Philippe H."/>
            <person name="Lenhard B."/>
            <person name="Roest Crollius H."/>
            <person name="Wincker P."/>
            <person name="Chourrout D."/>
        </authorList>
    </citation>
    <scope>NUCLEOTIDE SEQUENCE [LARGE SCALE GENOMIC DNA]</scope>
</reference>
<protein>
    <submittedName>
        <fullName evidence="1">Uncharacterized protein</fullName>
    </submittedName>
</protein>
<gene>
    <name evidence="1" type="ORF">GSOID_T00002889001</name>
</gene>
<dbReference type="InParanoid" id="E4XSW7"/>
<keyword evidence="2" id="KW-1185">Reference proteome</keyword>